<reference evidence="1 2" key="1">
    <citation type="journal article" date="2011" name="J. Bacteriol.">
        <title>Complete genome sequence of Metallosphaera cuprina, a metal sulfide-oxidizing archaeon from a hot spring.</title>
        <authorList>
            <person name="Liu L.J."/>
            <person name="You X.Y."/>
            <person name="Zheng H."/>
            <person name="Wang S."/>
            <person name="Jiang C.Y."/>
            <person name="Liu S.J."/>
        </authorList>
    </citation>
    <scope>NUCLEOTIDE SEQUENCE [LARGE SCALE GENOMIC DNA]</scope>
    <source>
        <strain evidence="1 2">Ar-4</strain>
    </source>
</reference>
<proteinExistence type="predicted"/>
<evidence type="ECO:0000313" key="1">
    <source>
        <dbReference type="EMBL" id="AEB95918.1"/>
    </source>
</evidence>
<gene>
    <name evidence="1" type="ordered locus">Mcup_1816</name>
</gene>
<dbReference type="STRING" id="1006006.Mcup_1816"/>
<protein>
    <submittedName>
        <fullName evidence="1">Uncharacterized protein</fullName>
    </submittedName>
</protein>
<dbReference type="EMBL" id="CP002656">
    <property type="protein sequence ID" value="AEB95918.1"/>
    <property type="molecule type" value="Genomic_DNA"/>
</dbReference>
<dbReference type="HOGENOM" id="CLU_2299330_0_0_2"/>
<dbReference type="AlphaFoldDB" id="F4G0V9"/>
<accession>F4G0V9</accession>
<name>F4G0V9_METCR</name>
<evidence type="ECO:0000313" key="2">
    <source>
        <dbReference type="Proteomes" id="UP000007812"/>
    </source>
</evidence>
<dbReference type="KEGG" id="mcn:Mcup_1816"/>
<dbReference type="Proteomes" id="UP000007812">
    <property type="component" value="Chromosome"/>
</dbReference>
<organism evidence="1 2">
    <name type="scientific">Metallosphaera cuprina (strain Ar-4)</name>
    <dbReference type="NCBI Taxonomy" id="1006006"/>
    <lineage>
        <taxon>Archaea</taxon>
        <taxon>Thermoproteota</taxon>
        <taxon>Thermoprotei</taxon>
        <taxon>Sulfolobales</taxon>
        <taxon>Sulfolobaceae</taxon>
        <taxon>Metallosphaera</taxon>
    </lineage>
</organism>
<keyword evidence="2" id="KW-1185">Reference proteome</keyword>
<sequence>MRGTNISGEVSDVLVTIDNTDIIPIIRAPAPYIDIVIMKVFFLPYLLSDIRGKMSVPARVAKIGAKMKKTLLTDGYNRGAMVPIVPHMKNPKIREVKSRV</sequence>